<accession>A0A846XS33</accession>
<dbReference type="Proteomes" id="UP000565715">
    <property type="component" value="Unassembled WGS sequence"/>
</dbReference>
<evidence type="ECO:0000256" key="1">
    <source>
        <dbReference type="SAM" id="MobiDB-lite"/>
    </source>
</evidence>
<dbReference type="EMBL" id="JAAXOO010000009">
    <property type="protein sequence ID" value="NKY37620.1"/>
    <property type="molecule type" value="Genomic_DNA"/>
</dbReference>
<dbReference type="RefSeq" id="WP_068049563.1">
    <property type="nucleotide sequence ID" value="NZ_JAAXOO010000009.1"/>
</dbReference>
<name>A0A846XS33_9NOCA</name>
<comment type="caution">
    <text evidence="2">The sequence shown here is derived from an EMBL/GenBank/DDBJ whole genome shotgun (WGS) entry which is preliminary data.</text>
</comment>
<feature type="compositionally biased region" description="Basic and acidic residues" evidence="1">
    <location>
        <begin position="106"/>
        <end position="118"/>
    </location>
</feature>
<feature type="compositionally biased region" description="Basic and acidic residues" evidence="1">
    <location>
        <begin position="1"/>
        <end position="10"/>
    </location>
</feature>
<gene>
    <name evidence="2" type="ORF">HGA13_31820</name>
</gene>
<evidence type="ECO:0000313" key="3">
    <source>
        <dbReference type="Proteomes" id="UP000565715"/>
    </source>
</evidence>
<feature type="compositionally biased region" description="Basic and acidic residues" evidence="1">
    <location>
        <begin position="17"/>
        <end position="61"/>
    </location>
</feature>
<keyword evidence="3" id="KW-1185">Reference proteome</keyword>
<evidence type="ECO:0000313" key="2">
    <source>
        <dbReference type="EMBL" id="NKY37620.1"/>
    </source>
</evidence>
<organism evidence="2 3">
    <name type="scientific">Nocardia speluncae</name>
    <dbReference type="NCBI Taxonomy" id="419477"/>
    <lineage>
        <taxon>Bacteria</taxon>
        <taxon>Bacillati</taxon>
        <taxon>Actinomycetota</taxon>
        <taxon>Actinomycetes</taxon>
        <taxon>Mycobacteriales</taxon>
        <taxon>Nocardiaceae</taxon>
        <taxon>Nocardia</taxon>
    </lineage>
</organism>
<sequence>MRELQEKAQEKQQVQEAARKAIDQRERERKALEPQQKQREAADRLAQRAVERREAADRGERTPMSAREAADVLRLGPPTPNVETTRREPPPIAPVVKNSRNRSLGQRRDLSRGIDRDR</sequence>
<dbReference type="AlphaFoldDB" id="A0A846XS33"/>
<proteinExistence type="predicted"/>
<protein>
    <submittedName>
        <fullName evidence="2">Uncharacterized protein</fullName>
    </submittedName>
</protein>
<reference evidence="2 3" key="1">
    <citation type="submission" date="2020-04" db="EMBL/GenBank/DDBJ databases">
        <title>MicrobeNet Type strains.</title>
        <authorList>
            <person name="Nicholson A.C."/>
        </authorList>
    </citation>
    <scope>NUCLEOTIDE SEQUENCE [LARGE SCALE GENOMIC DNA]</scope>
    <source>
        <strain evidence="2 3">DSM 45078</strain>
    </source>
</reference>
<feature type="region of interest" description="Disordered" evidence="1">
    <location>
        <begin position="1"/>
        <end position="118"/>
    </location>
</feature>